<feature type="transmembrane region" description="Helical" evidence="1">
    <location>
        <begin position="414"/>
        <end position="433"/>
    </location>
</feature>
<proteinExistence type="predicted"/>
<sequence length="491" mass="54993">MIRKYMIRLTPRLALSLYLPAKLPIGSEGLLLFLSYLQPRLWKLFLLLLFPAFFIIHGSDPGSSHLLWMYGFVVTLLFLQIVLRLLGKADYLPTVSYDLLLLTYTSVIAVSLLLSIVSQRDSFPLWGGSSYRIISGLSLIAYWFVYYLTNVFGRQEGMLRRSIEMIAYSGLVAVVWTAFLSLIDSSLMLGYGIADAMVVLLPFWSWMFLSAPRRRLIYGFNMLVAVIVLLQSASVAIIIALMASSLVLLAILAATQRGTFRKQLASIGKDFDDYSDQKISLGRILNRNSKLIMTGWLLLIAVAGVVWLLANRLLLNFDLLERGVQGLQKIEGVLQILFGTGLSGNGGTIITELVRSYGLLSFLVFAILLLIIMRDIVRVMITSKNDFVFALAGGVAAFIAGSVAYFTVSWTSELHLIVFWVFAGLAGVMRSLFIADEKLELKPVLNDFDRIRPESTQRVFRIIRLLLALFLILGILYFSNLLFTIQVFITG</sequence>
<feature type="transmembrane region" description="Helical" evidence="1">
    <location>
        <begin position="130"/>
        <end position="153"/>
    </location>
</feature>
<dbReference type="Proteomes" id="UP000070457">
    <property type="component" value="Unassembled WGS sequence"/>
</dbReference>
<gene>
    <name evidence="2" type="ORF">TR69_WS6001001255</name>
</gene>
<accession>A0A136LWI4</accession>
<feature type="transmembrane region" description="Helical" evidence="1">
    <location>
        <begin position="388"/>
        <end position="408"/>
    </location>
</feature>
<feature type="transmembrane region" description="Helical" evidence="1">
    <location>
        <begin position="291"/>
        <end position="310"/>
    </location>
</feature>
<feature type="transmembrane region" description="Helical" evidence="1">
    <location>
        <begin position="237"/>
        <end position="255"/>
    </location>
</feature>
<keyword evidence="1" id="KW-0812">Transmembrane</keyword>
<feature type="transmembrane region" description="Helical" evidence="1">
    <location>
        <begin position="465"/>
        <end position="489"/>
    </location>
</feature>
<feature type="transmembrane region" description="Helical" evidence="1">
    <location>
        <begin position="65"/>
        <end position="87"/>
    </location>
</feature>
<evidence type="ECO:0000256" key="1">
    <source>
        <dbReference type="SAM" id="Phobius"/>
    </source>
</evidence>
<dbReference type="EMBL" id="JYNZ01000005">
    <property type="protein sequence ID" value="KXK25967.1"/>
    <property type="molecule type" value="Genomic_DNA"/>
</dbReference>
<keyword evidence="1" id="KW-0472">Membrane</keyword>
<feature type="transmembrane region" description="Helical" evidence="1">
    <location>
        <begin position="189"/>
        <end position="209"/>
    </location>
</feature>
<name>A0A136LWI4_9BACT</name>
<comment type="caution">
    <text evidence="2">The sequence shown here is derived from an EMBL/GenBank/DDBJ whole genome shotgun (WGS) entry which is preliminary data.</text>
</comment>
<evidence type="ECO:0000313" key="3">
    <source>
        <dbReference type="Proteomes" id="UP000070457"/>
    </source>
</evidence>
<feature type="transmembrane region" description="Helical" evidence="1">
    <location>
        <begin position="99"/>
        <end position="118"/>
    </location>
</feature>
<evidence type="ECO:0000313" key="2">
    <source>
        <dbReference type="EMBL" id="KXK25967.1"/>
    </source>
</evidence>
<keyword evidence="1" id="KW-1133">Transmembrane helix</keyword>
<feature type="transmembrane region" description="Helical" evidence="1">
    <location>
        <begin position="357"/>
        <end position="376"/>
    </location>
</feature>
<feature type="transmembrane region" description="Helical" evidence="1">
    <location>
        <begin position="216"/>
        <end position="231"/>
    </location>
</feature>
<feature type="transmembrane region" description="Helical" evidence="1">
    <location>
        <begin position="165"/>
        <end position="183"/>
    </location>
</feature>
<feature type="transmembrane region" description="Helical" evidence="1">
    <location>
        <begin position="41"/>
        <end position="59"/>
    </location>
</feature>
<reference evidence="2 3" key="1">
    <citation type="submission" date="2015-02" db="EMBL/GenBank/DDBJ databases">
        <title>Improved understanding of the partial-nitritation anammox process through 23 genomes representing the majority of the microbial community.</title>
        <authorList>
            <person name="Speth D.R."/>
            <person name="In T Zandt M."/>
            <person name="Guerrero Cruz S."/>
            <person name="Jetten M.S."/>
            <person name="Dutilh B.E."/>
        </authorList>
    </citation>
    <scope>NUCLEOTIDE SEQUENCE [LARGE SCALE GENOMIC DNA]</scope>
    <source>
        <strain evidence="2">OLB20</strain>
    </source>
</reference>
<organism evidence="2 3">
    <name type="scientific">candidate division WS6 bacterium OLB20</name>
    <dbReference type="NCBI Taxonomy" id="1617426"/>
    <lineage>
        <taxon>Bacteria</taxon>
        <taxon>Candidatus Dojkabacteria</taxon>
    </lineage>
</organism>
<protein>
    <submittedName>
        <fullName evidence="2">Uncharacterized protein</fullName>
    </submittedName>
</protein>
<dbReference type="STRING" id="1617426.TR69_WS6001001255"/>
<dbReference type="AlphaFoldDB" id="A0A136LWI4"/>